<dbReference type="SUPFAM" id="SSF158745">
    <property type="entry name" value="LanC-like"/>
    <property type="match status" value="1"/>
</dbReference>
<feature type="binding site" evidence="1">
    <location>
        <position position="356"/>
    </location>
    <ligand>
        <name>Zn(2+)</name>
        <dbReference type="ChEBI" id="CHEBI:29105"/>
    </ligand>
</feature>
<keyword evidence="1" id="KW-0862">Zinc</keyword>
<dbReference type="InterPro" id="IPR012341">
    <property type="entry name" value="6hp_glycosidase-like_sf"/>
</dbReference>
<protein>
    <submittedName>
        <fullName evidence="2">Uncharacterized protein</fullName>
    </submittedName>
</protein>
<dbReference type="PANTHER" id="PTHR12736">
    <property type="entry name" value="LANC-LIKE PROTEIN"/>
    <property type="match status" value="1"/>
</dbReference>
<keyword evidence="3" id="KW-1185">Reference proteome</keyword>
<dbReference type="AlphaFoldDB" id="A0AAV9IP70"/>
<gene>
    <name evidence="2" type="ORF">CDCA_CDCA01G0135</name>
</gene>
<dbReference type="InterPro" id="IPR007822">
    <property type="entry name" value="LANC-like"/>
</dbReference>
<comment type="caution">
    <text evidence="2">The sequence shown here is derived from an EMBL/GenBank/DDBJ whole genome shotgun (WGS) entry which is preliminary data.</text>
</comment>
<dbReference type="GO" id="GO:0005886">
    <property type="term" value="C:plasma membrane"/>
    <property type="evidence" value="ECO:0007669"/>
    <property type="project" value="TreeGrafter"/>
</dbReference>
<dbReference type="SMART" id="SM01260">
    <property type="entry name" value="LANC_like"/>
    <property type="match status" value="1"/>
</dbReference>
<dbReference type="GO" id="GO:0005975">
    <property type="term" value="P:carbohydrate metabolic process"/>
    <property type="evidence" value="ECO:0007669"/>
    <property type="project" value="InterPro"/>
</dbReference>
<dbReference type="Proteomes" id="UP001301350">
    <property type="component" value="Unassembled WGS sequence"/>
</dbReference>
<evidence type="ECO:0000313" key="3">
    <source>
        <dbReference type="Proteomes" id="UP001301350"/>
    </source>
</evidence>
<name>A0AAV9IP70_CYACA</name>
<dbReference type="GO" id="GO:0031179">
    <property type="term" value="P:peptide modification"/>
    <property type="evidence" value="ECO:0007669"/>
    <property type="project" value="InterPro"/>
</dbReference>
<accession>A0AAV9IP70</accession>
<dbReference type="Gene3D" id="1.50.10.10">
    <property type="match status" value="1"/>
</dbReference>
<organism evidence="2 3">
    <name type="scientific">Cyanidium caldarium</name>
    <name type="common">Red alga</name>
    <dbReference type="NCBI Taxonomy" id="2771"/>
    <lineage>
        <taxon>Eukaryota</taxon>
        <taxon>Rhodophyta</taxon>
        <taxon>Bangiophyceae</taxon>
        <taxon>Cyanidiales</taxon>
        <taxon>Cyanidiaceae</taxon>
        <taxon>Cyanidium</taxon>
    </lineage>
</organism>
<reference evidence="2 3" key="1">
    <citation type="submission" date="2022-07" db="EMBL/GenBank/DDBJ databases">
        <title>Genome-wide signatures of adaptation to extreme environments.</title>
        <authorList>
            <person name="Cho C.H."/>
            <person name="Yoon H.S."/>
        </authorList>
    </citation>
    <scope>NUCLEOTIDE SEQUENCE [LARGE SCALE GENOMIC DNA]</scope>
    <source>
        <strain evidence="2 3">DBV 063 E5</strain>
    </source>
</reference>
<proteinExistence type="predicted"/>
<dbReference type="CDD" id="cd04794">
    <property type="entry name" value="euk_LANCL"/>
    <property type="match status" value="1"/>
</dbReference>
<keyword evidence="1" id="KW-0479">Metal-binding</keyword>
<evidence type="ECO:0000256" key="1">
    <source>
        <dbReference type="PIRSR" id="PIRSR607822-1"/>
    </source>
</evidence>
<dbReference type="PRINTS" id="PR01950">
    <property type="entry name" value="LANCSUPER"/>
</dbReference>
<evidence type="ECO:0000313" key="2">
    <source>
        <dbReference type="EMBL" id="KAK4534110.1"/>
    </source>
</evidence>
<feature type="binding site" evidence="1">
    <location>
        <position position="404"/>
    </location>
    <ligand>
        <name>Zn(2+)</name>
        <dbReference type="ChEBI" id="CHEBI:29105"/>
    </ligand>
</feature>
<dbReference type="GO" id="GO:0046872">
    <property type="term" value="F:metal ion binding"/>
    <property type="evidence" value="ECO:0007669"/>
    <property type="project" value="UniProtKB-KW"/>
</dbReference>
<sequence length="495" mass="54593">MEAVYRKFFRHYENNLDADAFDDLARVLDGEQWAAPEFGQFAAHTLDAIAEVARLVVSKSPPALAMHEPTLYAGGAGIALFLYHAWSRLKALAVRDGVPTSLRPRLLADADAYLAHAHAYATQSVEALRRSHDRGTFHWEQVEAERGPSVFCGQAGIYLVAALVAHARQDHTGATTLLKEFVRLGSYLLCDDGDEPASGICEDEVLYGQAGYLLGAVYLYRELGDDAAHPTITAILRYDFLKALIDQLIRRGVALAEQLTGRRRILLYQWHDHLYLGYAHGLMGILSALLETLALPGMPAPTEEQAQLLRRTLEWVYTQHDGRGYYNSRVRLRPAVTSSSAAESNGRDTKRLVQWCHGSPGAVFLCSSALCLDPDDARPRQEAVLAAEVVWREGLLRKGPGLCHGIGGNAYALLRCYVVAAGSDAERRLWLQRALAYAAFLTRYRGVDVATPHWLFGPPGTHIPDRPYSLYEGAAGFGCLLVDLLCPRHAHLPPC</sequence>
<dbReference type="PANTHER" id="PTHR12736:SF7">
    <property type="entry name" value="LANC-LIKE PROTEIN 3"/>
    <property type="match status" value="1"/>
</dbReference>
<dbReference type="Pfam" id="PF05147">
    <property type="entry name" value="LANC_like"/>
    <property type="match status" value="1"/>
</dbReference>
<feature type="binding site" evidence="1">
    <location>
        <position position="403"/>
    </location>
    <ligand>
        <name>Zn(2+)</name>
        <dbReference type="ChEBI" id="CHEBI:29105"/>
    </ligand>
</feature>
<dbReference type="EMBL" id="JANCYW010000001">
    <property type="protein sequence ID" value="KAK4534110.1"/>
    <property type="molecule type" value="Genomic_DNA"/>
</dbReference>